<name>A0ABQ6MUJ4_9STRA</name>
<feature type="compositionally biased region" description="Basic residues" evidence="2">
    <location>
        <begin position="1"/>
        <end position="16"/>
    </location>
</feature>
<feature type="compositionally biased region" description="Basic and acidic residues" evidence="2">
    <location>
        <begin position="36"/>
        <end position="46"/>
    </location>
</feature>
<dbReference type="Proteomes" id="UP001165060">
    <property type="component" value="Unassembled WGS sequence"/>
</dbReference>
<protein>
    <submittedName>
        <fullName evidence="3">Uncharacterized protein</fullName>
    </submittedName>
</protein>
<feature type="coiled-coil region" evidence="1">
    <location>
        <begin position="278"/>
        <end position="316"/>
    </location>
</feature>
<sequence>MPPRSVRPKKASRGKPRTSAPPPAPAPSPPRTSKVWADKKMTARSREEHYEELHGRALAAIGLLRDSLGAQEQSTLLRFSEVDQDRSAQLEIEELNQQSFDNLRHELKQSHNCLNEEVGTLKSFVGQSLNSLGSSFHELRRQTEQERMTAQKKSQLHAQIESNVQKTLTATLEGQINRELANVKLDVRQSLTEMERSSVLQQNVMQQVEKRLYDQQQQMFEIEKTQAKLSVLFPEDEVLGAGGGGAHRISVMDFALKGVVERLSNLESDVAARDERFMGIFKSERDKLEEQREEIAAELRKQVEEARASLNGILEQTRLEINELAFNFETSSRADADKRNREALRVASRALAKAGEAEAYAKSKADVLETKVGRVRIDFDRMVGDTTAACEALADGLAGVRADVRGVGNEVRMGLLPPEPPKQLPPYQPFYGMGTR</sequence>
<evidence type="ECO:0000256" key="1">
    <source>
        <dbReference type="SAM" id="Coils"/>
    </source>
</evidence>
<gene>
    <name evidence="3" type="ORF">TeGR_g7816</name>
</gene>
<evidence type="ECO:0000313" key="3">
    <source>
        <dbReference type="EMBL" id="GMI32803.1"/>
    </source>
</evidence>
<evidence type="ECO:0000313" key="4">
    <source>
        <dbReference type="Proteomes" id="UP001165060"/>
    </source>
</evidence>
<organism evidence="3 4">
    <name type="scientific">Tetraparma gracilis</name>
    <dbReference type="NCBI Taxonomy" id="2962635"/>
    <lineage>
        <taxon>Eukaryota</taxon>
        <taxon>Sar</taxon>
        <taxon>Stramenopiles</taxon>
        <taxon>Ochrophyta</taxon>
        <taxon>Bolidophyceae</taxon>
        <taxon>Parmales</taxon>
        <taxon>Triparmaceae</taxon>
        <taxon>Tetraparma</taxon>
    </lineage>
</organism>
<feature type="compositionally biased region" description="Pro residues" evidence="2">
    <location>
        <begin position="19"/>
        <end position="30"/>
    </location>
</feature>
<comment type="caution">
    <text evidence="3">The sequence shown here is derived from an EMBL/GenBank/DDBJ whole genome shotgun (WGS) entry which is preliminary data.</text>
</comment>
<feature type="region of interest" description="Disordered" evidence="2">
    <location>
        <begin position="1"/>
        <end position="46"/>
    </location>
</feature>
<proteinExistence type="predicted"/>
<reference evidence="3 4" key="1">
    <citation type="journal article" date="2023" name="Commun. Biol.">
        <title>Genome analysis of Parmales, the sister group of diatoms, reveals the evolutionary specialization of diatoms from phago-mixotrophs to photoautotrophs.</title>
        <authorList>
            <person name="Ban H."/>
            <person name="Sato S."/>
            <person name="Yoshikawa S."/>
            <person name="Yamada K."/>
            <person name="Nakamura Y."/>
            <person name="Ichinomiya M."/>
            <person name="Sato N."/>
            <person name="Blanc-Mathieu R."/>
            <person name="Endo H."/>
            <person name="Kuwata A."/>
            <person name="Ogata H."/>
        </authorList>
    </citation>
    <scope>NUCLEOTIDE SEQUENCE [LARGE SCALE GENOMIC DNA]</scope>
</reference>
<accession>A0ABQ6MUJ4</accession>
<evidence type="ECO:0000256" key="2">
    <source>
        <dbReference type="SAM" id="MobiDB-lite"/>
    </source>
</evidence>
<dbReference type="EMBL" id="BRYB01003215">
    <property type="protein sequence ID" value="GMI32803.1"/>
    <property type="molecule type" value="Genomic_DNA"/>
</dbReference>
<keyword evidence="4" id="KW-1185">Reference proteome</keyword>
<keyword evidence="1" id="KW-0175">Coiled coil</keyword>